<evidence type="ECO:0000256" key="1">
    <source>
        <dbReference type="ARBA" id="ARBA00006061"/>
    </source>
</evidence>
<dbReference type="Proteomes" id="UP000747399">
    <property type="component" value="Unassembled WGS sequence"/>
</dbReference>
<dbReference type="GO" id="GO:0003697">
    <property type="term" value="F:single-stranded DNA binding"/>
    <property type="evidence" value="ECO:0007669"/>
    <property type="project" value="InterPro"/>
</dbReference>
<dbReference type="GO" id="GO:0006355">
    <property type="term" value="P:regulation of DNA-templated transcription"/>
    <property type="evidence" value="ECO:0007669"/>
    <property type="project" value="InterPro"/>
</dbReference>
<comment type="similarity">
    <text evidence="1">Belongs to the Whirly family.</text>
</comment>
<evidence type="ECO:0000313" key="3">
    <source>
        <dbReference type="EMBL" id="GIL45592.1"/>
    </source>
</evidence>
<protein>
    <submittedName>
        <fullName evidence="3">Uncharacterized protein</fullName>
    </submittedName>
</protein>
<dbReference type="InterPro" id="IPR009044">
    <property type="entry name" value="ssDNA-bd_transcriptional_reg"/>
</dbReference>
<comment type="caution">
    <text evidence="3">The sequence shown here is derived from an EMBL/GenBank/DDBJ whole genome shotgun (WGS) entry which is preliminary data.</text>
</comment>
<evidence type="ECO:0000313" key="4">
    <source>
        <dbReference type="Proteomes" id="UP000747399"/>
    </source>
</evidence>
<reference evidence="3" key="1">
    <citation type="journal article" date="2021" name="Proc. Natl. Acad. Sci. U.S.A.">
        <title>Three genomes in the algal genus Volvox reveal the fate of a haploid sex-determining region after a transition to homothallism.</title>
        <authorList>
            <person name="Yamamoto K."/>
            <person name="Hamaji T."/>
            <person name="Kawai-Toyooka H."/>
            <person name="Matsuzaki R."/>
            <person name="Takahashi F."/>
            <person name="Nishimura Y."/>
            <person name="Kawachi M."/>
            <person name="Noguchi H."/>
            <person name="Minakuchi Y."/>
            <person name="Umen J.G."/>
            <person name="Toyoda A."/>
            <person name="Nozaki H."/>
        </authorList>
    </citation>
    <scope>NUCLEOTIDE SEQUENCE</scope>
    <source>
        <strain evidence="3">NIES-3780</strain>
    </source>
</reference>
<organism evidence="3 4">
    <name type="scientific">Volvox africanus</name>
    <dbReference type="NCBI Taxonomy" id="51714"/>
    <lineage>
        <taxon>Eukaryota</taxon>
        <taxon>Viridiplantae</taxon>
        <taxon>Chlorophyta</taxon>
        <taxon>core chlorophytes</taxon>
        <taxon>Chlorophyceae</taxon>
        <taxon>CS clade</taxon>
        <taxon>Chlamydomonadales</taxon>
        <taxon>Volvocaceae</taxon>
        <taxon>Volvox</taxon>
    </lineage>
</organism>
<dbReference type="Gene3D" id="2.30.31.10">
    <property type="entry name" value="Transcriptional Coactivator Pc4, Chain A"/>
    <property type="match status" value="1"/>
</dbReference>
<dbReference type="PANTHER" id="PTHR31745:SF1">
    <property type="entry name" value="SINGLE-STRANDED DNA-BINDING PROTEIN WHY2, MITOCHONDRIAL"/>
    <property type="match status" value="1"/>
</dbReference>
<keyword evidence="2" id="KW-0809">Transit peptide</keyword>
<gene>
    <name evidence="3" type="ORF">Vafri_2800</name>
</gene>
<proteinExistence type="inferred from homology"/>
<dbReference type="InterPro" id="IPR013742">
    <property type="entry name" value="Whirly"/>
</dbReference>
<name>A0A8J4AUT3_9CHLO</name>
<sequence>MLCRKIVGQAAPTWGGVQMGRRVIPSLIQSKSQQLPFPVPIWKPEYKPCSSAPRSITGSASERTYSDFHIYKTRAAMAVRLLPPIFTSENGYKTLNRDGVMLLEFASANPGQQANGGPPPAGGINRTYNWANKVSFALSPVELGNILAGDAIGTEKGLVMFHDPAKTGKVGEPVKRLTLKQMQDGAISFNLNAGQDNVSVPVTKGEFEVLKSLAQFAIPRLLGFDVVFQ</sequence>
<dbReference type="PANTHER" id="PTHR31745">
    <property type="entry name" value="SINGLE-STRANDED DNA-BINDING PROTEIN WHY2, MITOCHONDRIAL"/>
    <property type="match status" value="1"/>
</dbReference>
<dbReference type="AlphaFoldDB" id="A0A8J4AUT3"/>
<dbReference type="SUPFAM" id="SSF54447">
    <property type="entry name" value="ssDNA-binding transcriptional regulator domain"/>
    <property type="match status" value="1"/>
</dbReference>
<keyword evidence="4" id="KW-1185">Reference proteome</keyword>
<accession>A0A8J4AUT3</accession>
<dbReference type="EMBL" id="BNCO01000003">
    <property type="protein sequence ID" value="GIL45592.1"/>
    <property type="molecule type" value="Genomic_DNA"/>
</dbReference>
<evidence type="ECO:0000256" key="2">
    <source>
        <dbReference type="ARBA" id="ARBA00022946"/>
    </source>
</evidence>
<dbReference type="Pfam" id="PF08536">
    <property type="entry name" value="Whirly"/>
    <property type="match status" value="1"/>
</dbReference>
<dbReference type="GO" id="GO:0006952">
    <property type="term" value="P:defense response"/>
    <property type="evidence" value="ECO:0007669"/>
    <property type="project" value="InterPro"/>
</dbReference>